<sequence>NHNYNHLDQIKDLFDLVSPVNEGDIVAVKIHPGEYGNIAYIRPIIVRKIVDLIKEQGGNPFLTDTTVLYKGQRFNGVDLLLTAFGNGFSEASIHAPFVVADGLRGDDAINIDINGEYLSNISVASAICKADSMIVLSHSKSHPGSGYGGAVKNLGMGCLDKKGKTAVHEVGIPSIDYNKCTSCETCLNQCGWNAFKKNIEGQVYLDKSLCKGELSCISCCPNEAIVPPVDCNEKMQLRLGEAALGPVKALNRKIGYINWAYDIAPLCDCSDFSLPNIAENIGILASKDPVAIDTASVDLTNEKMKFGRTGLIDLWDTDPKIHLFQAEKMNLGTSNYNLIKDIK</sequence>
<organism evidence="2 3">
    <name type="scientific">Methanosalsum natronophilum</name>
    <dbReference type="NCBI Taxonomy" id="768733"/>
    <lineage>
        <taxon>Archaea</taxon>
        <taxon>Methanobacteriati</taxon>
        <taxon>Methanobacteriota</taxon>
        <taxon>Stenosarchaea group</taxon>
        <taxon>Methanomicrobia</taxon>
        <taxon>Methanosarcinales</taxon>
        <taxon>Methanosarcinaceae</taxon>
        <taxon>Methanosalsum</taxon>
    </lineage>
</organism>
<name>A0A3R7VUS3_9EURY</name>
<evidence type="ECO:0000313" key="2">
    <source>
        <dbReference type="EMBL" id="RQD89289.1"/>
    </source>
</evidence>
<feature type="non-terminal residue" evidence="2">
    <location>
        <position position="1"/>
    </location>
</feature>
<dbReference type="GO" id="GO:0016491">
    <property type="term" value="F:oxidoreductase activity"/>
    <property type="evidence" value="ECO:0007669"/>
    <property type="project" value="UniProtKB-ARBA"/>
</dbReference>
<protein>
    <submittedName>
        <fullName evidence="2">DUF362 domain-containing protein</fullName>
    </submittedName>
</protein>
<feature type="domain" description="4Fe-4S ferredoxin-type" evidence="1">
    <location>
        <begin position="171"/>
        <end position="200"/>
    </location>
</feature>
<dbReference type="SUPFAM" id="SSF54862">
    <property type="entry name" value="4Fe-4S ferredoxins"/>
    <property type="match status" value="1"/>
</dbReference>
<evidence type="ECO:0000259" key="1">
    <source>
        <dbReference type="PROSITE" id="PS51379"/>
    </source>
</evidence>
<dbReference type="EMBL" id="QZAB01000155">
    <property type="protein sequence ID" value="RQD89289.1"/>
    <property type="molecule type" value="Genomic_DNA"/>
</dbReference>
<comment type="caution">
    <text evidence="2">The sequence shown here is derived from an EMBL/GenBank/DDBJ whole genome shotgun (WGS) entry which is preliminary data.</text>
</comment>
<dbReference type="PROSITE" id="PS51379">
    <property type="entry name" value="4FE4S_FER_2"/>
    <property type="match status" value="2"/>
</dbReference>
<dbReference type="InterPro" id="IPR017900">
    <property type="entry name" value="4Fe4S_Fe_S_CS"/>
</dbReference>
<dbReference type="Pfam" id="PF04015">
    <property type="entry name" value="DUF362"/>
    <property type="match status" value="1"/>
</dbReference>
<accession>A0A3R7VUS3</accession>
<dbReference type="Proteomes" id="UP000284763">
    <property type="component" value="Unassembled WGS sequence"/>
</dbReference>
<gene>
    <name evidence="2" type="ORF">D5R95_02305</name>
</gene>
<reference evidence="2 3" key="1">
    <citation type="submission" date="2018-08" db="EMBL/GenBank/DDBJ databases">
        <title>The metabolism and importance of syntrophic acetate oxidation coupled to methane or sulfide production in haloalkaline environments.</title>
        <authorList>
            <person name="Timmers P.H.A."/>
            <person name="Vavourakis C.D."/>
            <person name="Sorokin D.Y."/>
            <person name="Sinninghe Damste J.S."/>
            <person name="Muyzer G."/>
            <person name="Stams A.J.M."/>
            <person name="Plugge C.M."/>
        </authorList>
    </citation>
    <scope>NUCLEOTIDE SEQUENCE [LARGE SCALE GENOMIC DNA]</scope>
    <source>
        <strain evidence="2">MSAO_Arc3</strain>
    </source>
</reference>
<dbReference type="InterPro" id="IPR017896">
    <property type="entry name" value="4Fe4S_Fe-S-bd"/>
</dbReference>
<dbReference type="InterPro" id="IPR007160">
    <property type="entry name" value="DUF362"/>
</dbReference>
<evidence type="ECO:0000313" key="3">
    <source>
        <dbReference type="Proteomes" id="UP000284763"/>
    </source>
</evidence>
<dbReference type="AlphaFoldDB" id="A0A3R7VUS3"/>
<dbReference type="PROSITE" id="PS00198">
    <property type="entry name" value="4FE4S_FER_1"/>
    <property type="match status" value="1"/>
</dbReference>
<proteinExistence type="predicted"/>
<dbReference type="Gene3D" id="3.30.70.20">
    <property type="match status" value="1"/>
</dbReference>
<feature type="domain" description="4Fe-4S ferredoxin-type" evidence="1">
    <location>
        <begin position="201"/>
        <end position="230"/>
    </location>
</feature>